<dbReference type="SUPFAM" id="SSF52402">
    <property type="entry name" value="Adenine nucleotide alpha hydrolases-like"/>
    <property type="match status" value="1"/>
</dbReference>
<evidence type="ECO:0000313" key="3">
    <source>
        <dbReference type="Proteomes" id="UP001374579"/>
    </source>
</evidence>
<dbReference type="PRINTS" id="PR01438">
    <property type="entry name" value="UNVRSLSTRESS"/>
</dbReference>
<proteinExistence type="predicted"/>
<dbReference type="EMBL" id="JBAMIC010000010">
    <property type="protein sequence ID" value="KAK7102890.1"/>
    <property type="molecule type" value="Genomic_DNA"/>
</dbReference>
<gene>
    <name evidence="2" type="ORF">V1264_021048</name>
</gene>
<dbReference type="PANTHER" id="PTHR46989:SF3">
    <property type="entry name" value="USPA DOMAIN-CONTAINING PROTEIN"/>
    <property type="match status" value="1"/>
</dbReference>
<dbReference type="Gene3D" id="3.40.50.620">
    <property type="entry name" value="HUPs"/>
    <property type="match status" value="1"/>
</dbReference>
<sequence>MAESPGHSERRVAFAVDESDHAEHAFQWYCDHLYKHGDYVVLIHVPENYDFTMASPGVVEQLLKELEQRVDNLERRYKDKLQSKRIPGKFRTGSGKPGEVITKLAHEEGAVFIVTGTRGLGKLRRTIMGSVSDYIVHHSAVPVLVCRAESK</sequence>
<dbReference type="InterPro" id="IPR006016">
    <property type="entry name" value="UspA"/>
</dbReference>
<feature type="domain" description="UspA" evidence="1">
    <location>
        <begin position="10"/>
        <end position="147"/>
    </location>
</feature>
<dbReference type="Pfam" id="PF00582">
    <property type="entry name" value="Usp"/>
    <property type="match status" value="1"/>
</dbReference>
<evidence type="ECO:0000259" key="1">
    <source>
        <dbReference type="Pfam" id="PF00582"/>
    </source>
</evidence>
<reference evidence="2 3" key="1">
    <citation type="submission" date="2024-02" db="EMBL/GenBank/DDBJ databases">
        <title>Chromosome-scale genome assembly of the rough periwinkle Littorina saxatilis.</title>
        <authorList>
            <person name="De Jode A."/>
            <person name="Faria R."/>
            <person name="Formenti G."/>
            <person name="Sims Y."/>
            <person name="Smith T.P."/>
            <person name="Tracey A."/>
            <person name="Wood J.M.D."/>
            <person name="Zagrodzka Z.B."/>
            <person name="Johannesson K."/>
            <person name="Butlin R.K."/>
            <person name="Leder E.H."/>
        </authorList>
    </citation>
    <scope>NUCLEOTIDE SEQUENCE [LARGE SCALE GENOMIC DNA]</scope>
    <source>
        <strain evidence="2">Snail1</strain>
        <tissue evidence="2">Muscle</tissue>
    </source>
</reference>
<name>A0AAN9GDJ4_9CAEN</name>
<dbReference type="PANTHER" id="PTHR46989">
    <property type="entry name" value="USP DOMAIN-CONTAINING PROTEIN"/>
    <property type="match status" value="1"/>
</dbReference>
<dbReference type="Proteomes" id="UP001374579">
    <property type="component" value="Unassembled WGS sequence"/>
</dbReference>
<comment type="caution">
    <text evidence="2">The sequence shown here is derived from an EMBL/GenBank/DDBJ whole genome shotgun (WGS) entry which is preliminary data.</text>
</comment>
<dbReference type="AlphaFoldDB" id="A0AAN9GDJ4"/>
<protein>
    <recommendedName>
        <fullName evidence="1">UspA domain-containing protein</fullName>
    </recommendedName>
</protein>
<evidence type="ECO:0000313" key="2">
    <source>
        <dbReference type="EMBL" id="KAK7102890.1"/>
    </source>
</evidence>
<keyword evidence="3" id="KW-1185">Reference proteome</keyword>
<accession>A0AAN9GDJ4</accession>
<dbReference type="InterPro" id="IPR014729">
    <property type="entry name" value="Rossmann-like_a/b/a_fold"/>
</dbReference>
<dbReference type="InterPro" id="IPR006015">
    <property type="entry name" value="Universal_stress_UspA"/>
</dbReference>
<dbReference type="CDD" id="cd23659">
    <property type="entry name" value="USP_At3g01520-like"/>
    <property type="match status" value="1"/>
</dbReference>
<organism evidence="2 3">
    <name type="scientific">Littorina saxatilis</name>
    <dbReference type="NCBI Taxonomy" id="31220"/>
    <lineage>
        <taxon>Eukaryota</taxon>
        <taxon>Metazoa</taxon>
        <taxon>Spiralia</taxon>
        <taxon>Lophotrochozoa</taxon>
        <taxon>Mollusca</taxon>
        <taxon>Gastropoda</taxon>
        <taxon>Caenogastropoda</taxon>
        <taxon>Littorinimorpha</taxon>
        <taxon>Littorinoidea</taxon>
        <taxon>Littorinidae</taxon>
        <taxon>Littorina</taxon>
    </lineage>
</organism>